<evidence type="ECO:0000313" key="9">
    <source>
        <dbReference type="EMBL" id="PJZ71515.1"/>
    </source>
</evidence>
<dbReference type="EMBL" id="NPDY01000001">
    <property type="protein sequence ID" value="PJZ71515.1"/>
    <property type="molecule type" value="Genomic_DNA"/>
</dbReference>
<evidence type="ECO:0000256" key="4">
    <source>
        <dbReference type="ARBA" id="ARBA00022485"/>
    </source>
</evidence>
<dbReference type="AlphaFoldDB" id="A0A2M9ZSH7"/>
<keyword evidence="7" id="KW-0411">Iron-sulfur</keyword>
<proteinExistence type="inferred from homology"/>
<dbReference type="OrthoDB" id="9786737at2"/>
<accession>A0A2M9ZSH7</accession>
<sequence>MAIYEIVNFFKKPATLNYKKPTPVHGKARGVPVPVKNGSCEGCSECVSYCPTKAIALNGSQSKSKLVFDYGACLQCGLCVEICPNAILENSGLIYAFTLDREELVVEYENGVIQENPSKPLRTNPFEVQETKQERLERREEFKKLTHRKGLNYREVAACGNNTVEAELNASFNNVFDSESEGVRSVASPKHADVLLYSGPVSDGMRGPLAKAWDTMPDPKALVACGTEAISGGSFERGIVPREPDLYIPGDPPRPDTILQGLRLLMGRLDYSFRKELQKVIELRKKKN</sequence>
<comment type="caution">
    <text evidence="10">The sequence shown here is derived from an EMBL/GenBank/DDBJ whole genome shotgun (WGS) entry which is preliminary data.</text>
</comment>
<dbReference type="InterPro" id="IPR006137">
    <property type="entry name" value="NADH_UbQ_OxRdtase-like_20kDa"/>
</dbReference>
<dbReference type="GO" id="GO:0051539">
    <property type="term" value="F:4 iron, 4 sulfur cluster binding"/>
    <property type="evidence" value="ECO:0007669"/>
    <property type="project" value="UniProtKB-KW"/>
</dbReference>
<evidence type="ECO:0000256" key="6">
    <source>
        <dbReference type="ARBA" id="ARBA00023004"/>
    </source>
</evidence>
<dbReference type="PANTHER" id="PTHR42989:SF1">
    <property type="entry name" value="FORMATE HYDROGENLYASE SUBUNIT 7-RELATED"/>
    <property type="match status" value="1"/>
</dbReference>
<dbReference type="GO" id="GO:0046872">
    <property type="term" value="F:metal ion binding"/>
    <property type="evidence" value="ECO:0007669"/>
    <property type="project" value="UniProtKB-KW"/>
</dbReference>
<evidence type="ECO:0000313" key="11">
    <source>
        <dbReference type="Proteomes" id="UP000231962"/>
    </source>
</evidence>
<comment type="similarity">
    <text evidence="3">Belongs to the FrhG family.</text>
</comment>
<dbReference type="EMBL" id="NPDZ01000001">
    <property type="protein sequence ID" value="PJZ75048.1"/>
    <property type="molecule type" value="Genomic_DNA"/>
</dbReference>
<reference evidence="11 12" key="1">
    <citation type="submission" date="2017-07" db="EMBL/GenBank/DDBJ databases">
        <title>Leptospira spp. isolated from tropical soils.</title>
        <authorList>
            <person name="Thibeaux R."/>
            <person name="Iraola G."/>
            <person name="Ferres I."/>
            <person name="Bierque E."/>
            <person name="Girault D."/>
            <person name="Soupe-Gilbert M.-E."/>
            <person name="Picardeau M."/>
            <person name="Goarant C."/>
        </authorList>
    </citation>
    <scope>NUCLEOTIDE SEQUENCE [LARGE SCALE GENOMIC DNA]</scope>
    <source>
        <strain evidence="10 12">FH1-B-B1</strain>
        <strain evidence="9 11">FH1-B-C1</strain>
    </source>
</reference>
<evidence type="ECO:0000256" key="1">
    <source>
        <dbReference type="ARBA" id="ARBA00001966"/>
    </source>
</evidence>
<evidence type="ECO:0000313" key="12">
    <source>
        <dbReference type="Proteomes" id="UP000231990"/>
    </source>
</evidence>
<comment type="cofactor">
    <cofactor evidence="1">
        <name>[4Fe-4S] cluster</name>
        <dbReference type="ChEBI" id="CHEBI:49883"/>
    </cofactor>
</comment>
<dbReference type="PROSITE" id="PS51379">
    <property type="entry name" value="4FE4S_FER_2"/>
    <property type="match status" value="2"/>
</dbReference>
<keyword evidence="5" id="KW-0479">Metal-binding</keyword>
<dbReference type="Proteomes" id="UP000231962">
    <property type="component" value="Unassembled WGS sequence"/>
</dbReference>
<dbReference type="InterPro" id="IPR052375">
    <property type="entry name" value="Complex_I_20kDa-like"/>
</dbReference>
<evidence type="ECO:0000256" key="7">
    <source>
        <dbReference type="ARBA" id="ARBA00023014"/>
    </source>
</evidence>
<dbReference type="PROSITE" id="PS00198">
    <property type="entry name" value="4FE4S_FER_1"/>
    <property type="match status" value="2"/>
</dbReference>
<evidence type="ECO:0000313" key="10">
    <source>
        <dbReference type="EMBL" id="PJZ75048.1"/>
    </source>
</evidence>
<feature type="domain" description="4Fe-4S ferredoxin-type" evidence="8">
    <location>
        <begin position="64"/>
        <end position="93"/>
    </location>
</feature>
<evidence type="ECO:0000256" key="2">
    <source>
        <dbReference type="ARBA" id="ARBA00009173"/>
    </source>
</evidence>
<evidence type="ECO:0000256" key="3">
    <source>
        <dbReference type="ARBA" id="ARBA00010870"/>
    </source>
</evidence>
<dbReference type="Gene3D" id="3.40.50.12280">
    <property type="match status" value="1"/>
</dbReference>
<dbReference type="Pfam" id="PF12838">
    <property type="entry name" value="Fer4_7"/>
    <property type="match status" value="1"/>
</dbReference>
<name>A0A2M9ZSH7_9LEPT</name>
<dbReference type="PANTHER" id="PTHR42989">
    <property type="entry name" value="HYDROGENASE-4 COMPONENT I"/>
    <property type="match status" value="1"/>
</dbReference>
<dbReference type="Pfam" id="PF01058">
    <property type="entry name" value="Oxidored_q6"/>
    <property type="match status" value="1"/>
</dbReference>
<keyword evidence="4" id="KW-0004">4Fe-4S</keyword>
<dbReference type="SUPFAM" id="SSF56770">
    <property type="entry name" value="HydA/Nqo6-like"/>
    <property type="match status" value="1"/>
</dbReference>
<keyword evidence="11" id="KW-1185">Reference proteome</keyword>
<comment type="similarity">
    <text evidence="2">Belongs to the complex I 20 kDa subunit family.</text>
</comment>
<keyword evidence="6" id="KW-0408">Iron</keyword>
<dbReference type="SUPFAM" id="SSF54862">
    <property type="entry name" value="4Fe-4S ferredoxins"/>
    <property type="match status" value="1"/>
</dbReference>
<gene>
    <name evidence="9" type="ORF">CH360_03235</name>
    <name evidence="10" type="ORF">CH373_03240</name>
</gene>
<dbReference type="InterPro" id="IPR017896">
    <property type="entry name" value="4Fe4S_Fe-S-bd"/>
</dbReference>
<dbReference type="InterPro" id="IPR017900">
    <property type="entry name" value="4Fe4S_Fe_S_CS"/>
</dbReference>
<organism evidence="10 12">
    <name type="scientific">Leptospira perolatii</name>
    <dbReference type="NCBI Taxonomy" id="2023191"/>
    <lineage>
        <taxon>Bacteria</taxon>
        <taxon>Pseudomonadati</taxon>
        <taxon>Spirochaetota</taxon>
        <taxon>Spirochaetia</taxon>
        <taxon>Leptospirales</taxon>
        <taxon>Leptospiraceae</taxon>
        <taxon>Leptospira</taxon>
    </lineage>
</organism>
<dbReference type="RefSeq" id="WP_100712500.1">
    <property type="nucleotide sequence ID" value="NZ_NPDY01000001.1"/>
</dbReference>
<evidence type="ECO:0000259" key="8">
    <source>
        <dbReference type="PROSITE" id="PS51379"/>
    </source>
</evidence>
<feature type="domain" description="4Fe-4S ferredoxin-type" evidence="8">
    <location>
        <begin position="30"/>
        <end position="60"/>
    </location>
</feature>
<dbReference type="Gene3D" id="3.30.70.20">
    <property type="match status" value="1"/>
</dbReference>
<evidence type="ECO:0000256" key="5">
    <source>
        <dbReference type="ARBA" id="ARBA00022723"/>
    </source>
</evidence>
<protein>
    <submittedName>
        <fullName evidence="10">Hydrogenase-4 subunit G</fullName>
    </submittedName>
</protein>
<dbReference type="Proteomes" id="UP000231990">
    <property type="component" value="Unassembled WGS sequence"/>
</dbReference>